<evidence type="ECO:0000256" key="1">
    <source>
        <dbReference type="SAM" id="MobiDB-lite"/>
    </source>
</evidence>
<feature type="region of interest" description="Disordered" evidence="1">
    <location>
        <begin position="1"/>
        <end position="141"/>
    </location>
</feature>
<dbReference type="RefSeq" id="WP_003139898.1">
    <property type="nucleotide sequence ID" value="NC_008463.1"/>
</dbReference>
<evidence type="ECO:0000313" key="3">
    <source>
        <dbReference type="Proteomes" id="UP000000653"/>
    </source>
</evidence>
<name>A0A0H2Z9Q2_PSEAB</name>
<feature type="compositionally biased region" description="Basic and acidic residues" evidence="1">
    <location>
        <begin position="95"/>
        <end position="108"/>
    </location>
</feature>
<feature type="compositionally biased region" description="Basic and acidic residues" evidence="1">
    <location>
        <begin position="121"/>
        <end position="141"/>
    </location>
</feature>
<organism evidence="2 3">
    <name type="scientific">Pseudomonas aeruginosa (strain UCBPP-PA14)</name>
    <dbReference type="NCBI Taxonomy" id="208963"/>
    <lineage>
        <taxon>Bacteria</taxon>
        <taxon>Pseudomonadati</taxon>
        <taxon>Pseudomonadota</taxon>
        <taxon>Gammaproteobacteria</taxon>
        <taxon>Pseudomonadales</taxon>
        <taxon>Pseudomonadaceae</taxon>
        <taxon>Pseudomonas</taxon>
    </lineage>
</organism>
<reference evidence="2 3" key="1">
    <citation type="journal article" date="2006" name="Genome Biol.">
        <title>Genomic analysis reveals that Pseudomonas aeruginosa virulence is combinatorial.</title>
        <authorList>
            <person name="Lee D.G."/>
            <person name="Urbach J.M."/>
            <person name="Wu G."/>
            <person name="Liberati N.T."/>
            <person name="Feinbaum R.L."/>
            <person name="Miyata S."/>
            <person name="Diggins L.T."/>
            <person name="He J."/>
            <person name="Saucier M."/>
            <person name="Deziel E."/>
            <person name="Friedman L."/>
            <person name="Li L."/>
            <person name="Grills G."/>
            <person name="Montgomery K."/>
            <person name="Kucherlapati R."/>
            <person name="Rahme L.G."/>
            <person name="Ausubel F.M."/>
        </authorList>
    </citation>
    <scope>NUCLEOTIDE SEQUENCE [LARGE SCALE GENOMIC DNA]</scope>
    <source>
        <strain evidence="2 3">UCBPP-PA14</strain>
    </source>
</reference>
<proteinExistence type="predicted"/>
<dbReference type="EMBL" id="CP000438">
    <property type="protein sequence ID" value="ABJ11060.1"/>
    <property type="molecule type" value="Genomic_DNA"/>
</dbReference>
<dbReference type="BioCyc" id="PAER208963:G1G74-3379-MONOMER"/>
<evidence type="ECO:0000313" key="2">
    <source>
        <dbReference type="EMBL" id="ABJ11060.1"/>
    </source>
</evidence>
<dbReference type="KEGG" id="pau:PA14_40300"/>
<evidence type="ECO:0008006" key="4">
    <source>
        <dbReference type="Google" id="ProtNLM"/>
    </source>
</evidence>
<protein>
    <recommendedName>
        <fullName evidence="4">Phosphotransferase system, HPr-related protein</fullName>
    </recommendedName>
</protein>
<sequence>MATRRKTTPQEIDDIQDRMGSIRELDFDERRQARKSRIGDERPEAEVEAEFSPRRVREAGHAGGQPDEDDGYQDNVGMDDLAPETLIDESGARSPAERGGESPADKRLRVVHGNEIGAGHGLDEAELARRDPLDGSSTEER</sequence>
<dbReference type="Proteomes" id="UP000000653">
    <property type="component" value="Chromosome"/>
</dbReference>
<accession>A0A0H2Z9Q2</accession>
<gene>
    <name evidence="2" type="ordered locus">PA14_40300</name>
</gene>
<feature type="compositionally biased region" description="Basic and acidic residues" evidence="1">
    <location>
        <begin position="15"/>
        <end position="60"/>
    </location>
</feature>
<dbReference type="AlphaFoldDB" id="A0A0H2Z9Q2"/>
<dbReference type="HOGENOM" id="CLU_130401_0_0_6"/>